<evidence type="ECO:0000313" key="3">
    <source>
        <dbReference type="Proteomes" id="UP001501510"/>
    </source>
</evidence>
<name>A0ABN1JBN6_9CLOT</name>
<evidence type="ECO:0008006" key="4">
    <source>
        <dbReference type="Google" id="ProtNLM"/>
    </source>
</evidence>
<comment type="caution">
    <text evidence="2">The sequence shown here is derived from an EMBL/GenBank/DDBJ whole genome shotgun (WGS) entry which is preliminary data.</text>
</comment>
<feature type="transmembrane region" description="Helical" evidence="1">
    <location>
        <begin position="125"/>
        <end position="143"/>
    </location>
</feature>
<evidence type="ECO:0000313" key="2">
    <source>
        <dbReference type="EMBL" id="GAA0735208.1"/>
    </source>
</evidence>
<protein>
    <recommendedName>
        <fullName evidence="4">TM2 domain protein</fullName>
    </recommendedName>
</protein>
<keyword evidence="1" id="KW-0812">Transmembrane</keyword>
<sequence length="158" mass="18023">MENKKFWAYAFSLLPGAGHLYIGVQKKGLQLMSCFLGAAFLGELTNLHIFNFLMPIIWFYSIFDVRKILYLGTPIDDSLSFDFNFNGKLPKIIAYGFIIIGVWSLLHNMVFPILNINIDYHIENYVKTAIGSFILIFFGLKLLSGNKRLLLPHKKGGQ</sequence>
<feature type="transmembrane region" description="Helical" evidence="1">
    <location>
        <begin position="36"/>
        <end position="60"/>
    </location>
</feature>
<dbReference type="Proteomes" id="UP001501510">
    <property type="component" value="Unassembled WGS sequence"/>
</dbReference>
<dbReference type="EMBL" id="BAAACG010000006">
    <property type="protein sequence ID" value="GAA0735208.1"/>
    <property type="molecule type" value="Genomic_DNA"/>
</dbReference>
<feature type="transmembrane region" description="Helical" evidence="1">
    <location>
        <begin position="92"/>
        <end position="113"/>
    </location>
</feature>
<evidence type="ECO:0000256" key="1">
    <source>
        <dbReference type="SAM" id="Phobius"/>
    </source>
</evidence>
<keyword evidence="1" id="KW-0472">Membrane</keyword>
<feature type="transmembrane region" description="Helical" evidence="1">
    <location>
        <begin position="6"/>
        <end position="24"/>
    </location>
</feature>
<reference evidence="2 3" key="1">
    <citation type="journal article" date="2019" name="Int. J. Syst. Evol. Microbiol.">
        <title>The Global Catalogue of Microorganisms (GCM) 10K type strain sequencing project: providing services to taxonomists for standard genome sequencing and annotation.</title>
        <authorList>
            <consortium name="The Broad Institute Genomics Platform"/>
            <consortium name="The Broad Institute Genome Sequencing Center for Infectious Disease"/>
            <person name="Wu L."/>
            <person name="Ma J."/>
        </authorList>
    </citation>
    <scope>NUCLEOTIDE SEQUENCE [LARGE SCALE GENOMIC DNA]</scope>
    <source>
        <strain evidence="2 3">JCM 1407</strain>
    </source>
</reference>
<keyword evidence="3" id="KW-1185">Reference proteome</keyword>
<proteinExistence type="predicted"/>
<accession>A0ABN1JBN6</accession>
<organism evidence="2 3">
    <name type="scientific">Clostridium oceanicum</name>
    <dbReference type="NCBI Taxonomy" id="1543"/>
    <lineage>
        <taxon>Bacteria</taxon>
        <taxon>Bacillati</taxon>
        <taxon>Bacillota</taxon>
        <taxon>Clostridia</taxon>
        <taxon>Eubacteriales</taxon>
        <taxon>Clostridiaceae</taxon>
        <taxon>Clostridium</taxon>
    </lineage>
</organism>
<keyword evidence="1" id="KW-1133">Transmembrane helix</keyword>
<gene>
    <name evidence="2" type="ORF">GCM10008906_08610</name>
</gene>
<dbReference type="RefSeq" id="WP_343759217.1">
    <property type="nucleotide sequence ID" value="NZ_BAAACG010000006.1"/>
</dbReference>